<evidence type="ECO:0000256" key="1">
    <source>
        <dbReference type="ARBA" id="ARBA00001954"/>
    </source>
</evidence>
<evidence type="ECO:0000256" key="5">
    <source>
        <dbReference type="ARBA" id="ARBA00023002"/>
    </source>
</evidence>
<accession>A0A7J7NQ72</accession>
<dbReference type="OrthoDB" id="271433at2759"/>
<comment type="catalytic activity">
    <reaction evidence="7">
        <text>L-cysteine + O2 = 3-sulfino-L-alanine + H(+)</text>
        <dbReference type="Rhea" id="RHEA:20441"/>
        <dbReference type="ChEBI" id="CHEBI:15378"/>
        <dbReference type="ChEBI" id="CHEBI:15379"/>
        <dbReference type="ChEBI" id="CHEBI:35235"/>
        <dbReference type="ChEBI" id="CHEBI:61085"/>
        <dbReference type="EC" id="1.13.11.20"/>
    </reaction>
    <physiologicalReaction direction="left-to-right" evidence="7">
        <dbReference type="Rhea" id="RHEA:20442"/>
    </physiologicalReaction>
</comment>
<dbReference type="InterPro" id="IPR014710">
    <property type="entry name" value="RmlC-like_jellyroll"/>
</dbReference>
<comment type="similarity">
    <text evidence="2">Belongs to the cysteine dioxygenase family.</text>
</comment>
<dbReference type="GO" id="GO:0017172">
    <property type="term" value="F:cysteine dioxygenase activity"/>
    <property type="evidence" value="ECO:0007669"/>
    <property type="project" value="UniProtKB-EC"/>
</dbReference>
<evidence type="ECO:0000256" key="3">
    <source>
        <dbReference type="ARBA" id="ARBA00013133"/>
    </source>
</evidence>
<dbReference type="EC" id="1.13.11.20" evidence="3"/>
<organism evidence="8 9">
    <name type="scientific">Kingdonia uniflora</name>
    <dbReference type="NCBI Taxonomy" id="39325"/>
    <lineage>
        <taxon>Eukaryota</taxon>
        <taxon>Viridiplantae</taxon>
        <taxon>Streptophyta</taxon>
        <taxon>Embryophyta</taxon>
        <taxon>Tracheophyta</taxon>
        <taxon>Spermatophyta</taxon>
        <taxon>Magnoliopsida</taxon>
        <taxon>Ranunculales</taxon>
        <taxon>Circaeasteraceae</taxon>
        <taxon>Kingdonia</taxon>
    </lineage>
</organism>
<dbReference type="Pfam" id="PF07847">
    <property type="entry name" value="PCO_ADO"/>
    <property type="match status" value="1"/>
</dbReference>
<evidence type="ECO:0000256" key="4">
    <source>
        <dbReference type="ARBA" id="ARBA00022723"/>
    </source>
</evidence>
<evidence type="ECO:0000313" key="9">
    <source>
        <dbReference type="Proteomes" id="UP000541444"/>
    </source>
</evidence>
<dbReference type="InterPro" id="IPR011051">
    <property type="entry name" value="RmlC_Cupin_sf"/>
</dbReference>
<keyword evidence="9" id="KW-1185">Reference proteome</keyword>
<dbReference type="InterPro" id="IPR012864">
    <property type="entry name" value="PCO/ADO"/>
</dbReference>
<gene>
    <name evidence="8" type="ORF">GIB67_038575</name>
</gene>
<dbReference type="Gene3D" id="2.60.120.10">
    <property type="entry name" value="Jelly Rolls"/>
    <property type="match status" value="1"/>
</dbReference>
<dbReference type="SUPFAM" id="SSF51182">
    <property type="entry name" value="RmlC-like cupins"/>
    <property type="match status" value="1"/>
</dbReference>
<dbReference type="CDD" id="cd20289">
    <property type="entry name" value="cupin_ADO"/>
    <property type="match status" value="1"/>
</dbReference>
<dbReference type="EMBL" id="JACGCM010000671">
    <property type="protein sequence ID" value="KAF6169078.1"/>
    <property type="molecule type" value="Genomic_DNA"/>
</dbReference>
<comment type="caution">
    <text evidence="8">The sequence shown here is derived from an EMBL/GenBank/DDBJ whole genome shotgun (WGS) entry which is preliminary data.</text>
</comment>
<proteinExistence type="inferred from homology"/>
<evidence type="ECO:0000256" key="2">
    <source>
        <dbReference type="ARBA" id="ARBA00006622"/>
    </source>
</evidence>
<name>A0A7J7NQ72_9MAGN</name>
<evidence type="ECO:0000313" key="8">
    <source>
        <dbReference type="EMBL" id="KAF6169078.1"/>
    </source>
</evidence>
<dbReference type="PANTHER" id="PTHR22966">
    <property type="entry name" value="2-AMINOETHANETHIOL DIOXYGENASE"/>
    <property type="match status" value="1"/>
</dbReference>
<evidence type="ECO:0000256" key="6">
    <source>
        <dbReference type="ARBA" id="ARBA00023004"/>
    </source>
</evidence>
<comment type="cofactor">
    <cofactor evidence="1">
        <name>Fe(2+)</name>
        <dbReference type="ChEBI" id="CHEBI:29033"/>
    </cofactor>
</comment>
<dbReference type="AlphaFoldDB" id="A0A7J7NQ72"/>
<dbReference type="Proteomes" id="UP000541444">
    <property type="component" value="Unassembled WGS sequence"/>
</dbReference>
<dbReference type="GO" id="GO:0046872">
    <property type="term" value="F:metal ion binding"/>
    <property type="evidence" value="ECO:0007669"/>
    <property type="project" value="UniProtKB-KW"/>
</dbReference>
<keyword evidence="6" id="KW-0408">Iron</keyword>
<sequence>MRSSLKLRDIGNAEVAITLLTAELEGLKWLSIQGGELMGQFKFPNFLPPFFPSEVKWGIKDCLLSKGKEPSQGDILLFCDRMCIFCLPTSSVIPLHDHPGMTVLSKILYGSMHVKAYDWVEPACIQRTSGFQVRLAKLALDKVLTAPCHTSVLYPKSGGNVHCFTAITPCAMLDVLAPPYRESAGRRCTYYHDYPYSAFPTRKGAEICDGEEDSYVWLKEIDTPGDLYMRTGEYTGPSIKVSVE</sequence>
<dbReference type="PANTHER" id="PTHR22966:SF29">
    <property type="entry name" value="PLANT CYSTEINE OXIDASE 3"/>
    <property type="match status" value="1"/>
</dbReference>
<evidence type="ECO:0000256" key="7">
    <source>
        <dbReference type="ARBA" id="ARBA00024284"/>
    </source>
</evidence>
<keyword evidence="5" id="KW-0560">Oxidoreductase</keyword>
<reference evidence="8 9" key="1">
    <citation type="journal article" date="2020" name="IScience">
        <title>Genome Sequencing of the Endangered Kingdonia uniflora (Circaeasteraceae, Ranunculales) Reveals Potential Mechanisms of Evolutionary Specialization.</title>
        <authorList>
            <person name="Sun Y."/>
            <person name="Deng T."/>
            <person name="Zhang A."/>
            <person name="Moore M.J."/>
            <person name="Landis J.B."/>
            <person name="Lin N."/>
            <person name="Zhang H."/>
            <person name="Zhang X."/>
            <person name="Huang J."/>
            <person name="Zhang X."/>
            <person name="Sun H."/>
            <person name="Wang H."/>
        </authorList>
    </citation>
    <scope>NUCLEOTIDE SEQUENCE [LARGE SCALE GENOMIC DNA]</scope>
    <source>
        <strain evidence="8">TB1705</strain>
        <tissue evidence="8">Leaf</tissue>
    </source>
</reference>
<protein>
    <recommendedName>
        <fullName evidence="3">cysteine dioxygenase</fullName>
        <ecNumber evidence="3">1.13.11.20</ecNumber>
    </recommendedName>
</protein>
<dbReference type="GO" id="GO:0070483">
    <property type="term" value="P:detection of hypoxia"/>
    <property type="evidence" value="ECO:0007669"/>
    <property type="project" value="UniProtKB-ARBA"/>
</dbReference>
<keyword evidence="4" id="KW-0479">Metal-binding</keyword>